<dbReference type="RefSeq" id="WP_148975243.1">
    <property type="nucleotide sequence ID" value="NZ_JBNIKT010000012.1"/>
</dbReference>
<proteinExistence type="predicted"/>
<gene>
    <name evidence="2" type="ORF">FZD51_13445</name>
</gene>
<sequence length="208" mass="22697">MKIKSLFLNCSLKAGAEPSNTQRLMDEVIGHFDTLGVESETIRLADFNISYGISADEGEGDEWPEIFEKVKEADILVIGTPIWLGEKSSIATLAIERLYGASSMTNDKGQYLYYNKVGGAVVTGNEDGAKDASKSIIYGLSHIGFTIPPNVDAYWVGEAGPGPSFIEAEGYNNSFTKQHAKILAYNLFHFANMLKNHPIPAEGNVIEE</sequence>
<dbReference type="Pfam" id="PF03358">
    <property type="entry name" value="FMN_red"/>
    <property type="match status" value="1"/>
</dbReference>
<dbReference type="InterPro" id="IPR029039">
    <property type="entry name" value="Flavoprotein-like_sf"/>
</dbReference>
<comment type="caution">
    <text evidence="2">The sequence shown here is derived from an EMBL/GenBank/DDBJ whole genome shotgun (WGS) entry which is preliminary data.</text>
</comment>
<name>A0A5D4RD66_9BACI</name>
<dbReference type="GO" id="GO:0016491">
    <property type="term" value="F:oxidoreductase activity"/>
    <property type="evidence" value="ECO:0007669"/>
    <property type="project" value="InterPro"/>
</dbReference>
<dbReference type="AlphaFoldDB" id="A0A5D4RD66"/>
<evidence type="ECO:0000313" key="2">
    <source>
        <dbReference type="EMBL" id="TYS47924.1"/>
    </source>
</evidence>
<evidence type="ECO:0000259" key="1">
    <source>
        <dbReference type="Pfam" id="PF03358"/>
    </source>
</evidence>
<dbReference type="InterPro" id="IPR005025">
    <property type="entry name" value="FMN_Rdtase-like_dom"/>
</dbReference>
<protein>
    <submittedName>
        <fullName evidence="2">Flavodoxin family protein</fullName>
    </submittedName>
</protein>
<dbReference type="Proteomes" id="UP000322139">
    <property type="component" value="Unassembled WGS sequence"/>
</dbReference>
<dbReference type="Gene3D" id="3.40.50.360">
    <property type="match status" value="1"/>
</dbReference>
<dbReference type="EMBL" id="VTER01000006">
    <property type="protein sequence ID" value="TYS47924.1"/>
    <property type="molecule type" value="Genomic_DNA"/>
</dbReference>
<accession>A0A5D4RD66</accession>
<evidence type="ECO:0000313" key="3">
    <source>
        <dbReference type="Proteomes" id="UP000322139"/>
    </source>
</evidence>
<organism evidence="2 3">
    <name type="scientific">Bacillus infantis</name>
    <dbReference type="NCBI Taxonomy" id="324767"/>
    <lineage>
        <taxon>Bacteria</taxon>
        <taxon>Bacillati</taxon>
        <taxon>Bacillota</taxon>
        <taxon>Bacilli</taxon>
        <taxon>Bacillales</taxon>
        <taxon>Bacillaceae</taxon>
        <taxon>Bacillus</taxon>
    </lineage>
</organism>
<reference evidence="2 3" key="1">
    <citation type="submission" date="2019-08" db="EMBL/GenBank/DDBJ databases">
        <title>Bacillus genomes from the desert of Cuatro Cienegas, Coahuila.</title>
        <authorList>
            <person name="Olmedo-Alvarez G."/>
        </authorList>
    </citation>
    <scope>NUCLEOTIDE SEQUENCE [LARGE SCALE GENOMIC DNA]</scope>
    <source>
        <strain evidence="2 3">CH446_14T</strain>
    </source>
</reference>
<feature type="domain" description="NADPH-dependent FMN reductase-like" evidence="1">
    <location>
        <begin position="4"/>
        <end position="150"/>
    </location>
</feature>
<dbReference type="SUPFAM" id="SSF52218">
    <property type="entry name" value="Flavoproteins"/>
    <property type="match status" value="1"/>
</dbReference>